<dbReference type="GO" id="GO:0006897">
    <property type="term" value="P:endocytosis"/>
    <property type="evidence" value="ECO:0007669"/>
    <property type="project" value="TreeGrafter"/>
</dbReference>
<dbReference type="GO" id="GO:0008104">
    <property type="term" value="P:intracellular protein localization"/>
    <property type="evidence" value="ECO:0007669"/>
    <property type="project" value="TreeGrafter"/>
</dbReference>
<evidence type="ECO:0000313" key="2">
    <source>
        <dbReference type="Proteomes" id="UP001195769"/>
    </source>
</evidence>
<dbReference type="PANTHER" id="PTHR21663">
    <property type="entry name" value="HYPOTHETICAL HEAT DOMAIN-CONTAINING"/>
    <property type="match status" value="1"/>
</dbReference>
<dbReference type="GO" id="GO:0016020">
    <property type="term" value="C:membrane"/>
    <property type="evidence" value="ECO:0007669"/>
    <property type="project" value="TreeGrafter"/>
</dbReference>
<dbReference type="GeneID" id="64663474"/>
<dbReference type="AlphaFoldDB" id="A0AAD4DRW7"/>
<dbReference type="GO" id="GO:0042147">
    <property type="term" value="P:retrograde transport, endosome to Golgi"/>
    <property type="evidence" value="ECO:0007669"/>
    <property type="project" value="TreeGrafter"/>
</dbReference>
<comment type="caution">
    <text evidence="1">The sequence shown here is derived from an EMBL/GenBank/DDBJ whole genome shotgun (WGS) entry which is preliminary data.</text>
</comment>
<dbReference type="Proteomes" id="UP001195769">
    <property type="component" value="Unassembled WGS sequence"/>
</dbReference>
<proteinExistence type="predicted"/>
<dbReference type="GO" id="GO:0030139">
    <property type="term" value="C:endocytic vesicle"/>
    <property type="evidence" value="ECO:0007669"/>
    <property type="project" value="TreeGrafter"/>
</dbReference>
<dbReference type="Pfam" id="PF20210">
    <property type="entry name" value="Laa1_Sip1_HTR5"/>
    <property type="match status" value="1"/>
</dbReference>
<evidence type="ECO:0000313" key="1">
    <source>
        <dbReference type="EMBL" id="KAG1891781.1"/>
    </source>
</evidence>
<dbReference type="InterPro" id="IPR046837">
    <property type="entry name" value="Laa1/Sip1/HEATR5-like_HEAT"/>
</dbReference>
<dbReference type="PANTHER" id="PTHR21663:SF0">
    <property type="entry name" value="HEAT REPEAT-CONTAINING PROTEIN 5B"/>
    <property type="match status" value="1"/>
</dbReference>
<sequence length="237" mass="25448">MLEDATICTAMCTLVARFGRREYIDIPFARNQGIPVNGLLVSRVPDLIKMAFTASAAYVTEIRLEGLVVLRNVIQVFCQAPDPDYPDALLLEQHQAPITAALTPAFSPDSTPEILSSAIEPVQYSLAVALSKIEVDESGNLTMGNFVDLSPESIRHVEGFYPLCVDLGTAMVCEPSSGFRPVICKPWLSSSAPISCFVLGNKILQAVANTVNRSDQNISAAILGKEGTFVNGIDSAT</sequence>
<dbReference type="GO" id="GO:0005829">
    <property type="term" value="C:cytosol"/>
    <property type="evidence" value="ECO:0007669"/>
    <property type="project" value="GOC"/>
</dbReference>
<organism evidence="1 2">
    <name type="scientific">Suillus fuscotomentosus</name>
    <dbReference type="NCBI Taxonomy" id="1912939"/>
    <lineage>
        <taxon>Eukaryota</taxon>
        <taxon>Fungi</taxon>
        <taxon>Dikarya</taxon>
        <taxon>Basidiomycota</taxon>
        <taxon>Agaricomycotina</taxon>
        <taxon>Agaricomycetes</taxon>
        <taxon>Agaricomycetidae</taxon>
        <taxon>Boletales</taxon>
        <taxon>Suillineae</taxon>
        <taxon>Suillaceae</taxon>
        <taxon>Suillus</taxon>
    </lineage>
</organism>
<dbReference type="GO" id="GO:0005794">
    <property type="term" value="C:Golgi apparatus"/>
    <property type="evidence" value="ECO:0007669"/>
    <property type="project" value="TreeGrafter"/>
</dbReference>
<accession>A0AAD4DRW7</accession>
<name>A0AAD4DRW7_9AGAM</name>
<keyword evidence="2" id="KW-1185">Reference proteome</keyword>
<gene>
    <name evidence="1" type="ORF">F5891DRAFT_1210794</name>
</gene>
<reference evidence="1" key="1">
    <citation type="journal article" date="2020" name="New Phytol.">
        <title>Comparative genomics reveals dynamic genome evolution in host specialist ectomycorrhizal fungi.</title>
        <authorList>
            <person name="Lofgren L.A."/>
            <person name="Nguyen N.H."/>
            <person name="Vilgalys R."/>
            <person name="Ruytinx J."/>
            <person name="Liao H.L."/>
            <person name="Branco S."/>
            <person name="Kuo A."/>
            <person name="LaButti K."/>
            <person name="Lipzen A."/>
            <person name="Andreopoulos W."/>
            <person name="Pangilinan J."/>
            <person name="Riley R."/>
            <person name="Hundley H."/>
            <person name="Na H."/>
            <person name="Barry K."/>
            <person name="Grigoriev I.V."/>
            <person name="Stajich J.E."/>
            <person name="Kennedy P.G."/>
        </authorList>
    </citation>
    <scope>NUCLEOTIDE SEQUENCE</scope>
    <source>
        <strain evidence="1">FC203</strain>
    </source>
</reference>
<dbReference type="InterPro" id="IPR040108">
    <property type="entry name" value="Laa1/Sip1/HEATR5"/>
</dbReference>
<dbReference type="RefSeq" id="XP_041218257.1">
    <property type="nucleotide sequence ID" value="XM_041369176.1"/>
</dbReference>
<protein>
    <submittedName>
        <fullName evidence="1">Uncharacterized protein</fullName>
    </submittedName>
</protein>
<dbReference type="EMBL" id="JABBWK010000122">
    <property type="protein sequence ID" value="KAG1891781.1"/>
    <property type="molecule type" value="Genomic_DNA"/>
</dbReference>